<dbReference type="KEGG" id="pprt:ET464_07280"/>
<evidence type="ECO:0000313" key="19">
    <source>
        <dbReference type="EMBL" id="QAY66230.1"/>
    </source>
</evidence>
<feature type="active site" description="Proton acceptor" evidence="13">
    <location>
        <position position="455"/>
    </location>
</feature>
<dbReference type="PRINTS" id="PR00411">
    <property type="entry name" value="PNDRDTASEI"/>
</dbReference>
<dbReference type="Pfam" id="PF07992">
    <property type="entry name" value="Pyr_redox_2"/>
    <property type="match status" value="1"/>
</dbReference>
<keyword evidence="9 14" id="KW-0520">NAD</keyword>
<feature type="domain" description="FAD/NAD(P)-binding" evidence="18">
    <location>
        <begin position="6"/>
        <end position="337"/>
    </location>
</feature>
<dbReference type="AlphaFoldDB" id="A0A4P6ESX2"/>
<dbReference type="GO" id="GO:0005737">
    <property type="term" value="C:cytoplasm"/>
    <property type="evidence" value="ECO:0007669"/>
    <property type="project" value="UniProtKB-SubCell"/>
</dbReference>
<feature type="binding site" evidence="14">
    <location>
        <position position="116"/>
    </location>
    <ligand>
        <name>FAD</name>
        <dbReference type="ChEBI" id="CHEBI:57692"/>
    </ligand>
</feature>
<dbReference type="GO" id="GO:0004148">
    <property type="term" value="F:dihydrolipoyl dehydrogenase (NADH) activity"/>
    <property type="evidence" value="ECO:0007669"/>
    <property type="project" value="UniProtKB-EC"/>
</dbReference>
<evidence type="ECO:0000256" key="4">
    <source>
        <dbReference type="ARBA" id="ARBA00016961"/>
    </source>
</evidence>
<dbReference type="InterPro" id="IPR016156">
    <property type="entry name" value="FAD/NAD-linked_Rdtase_dimer_sf"/>
</dbReference>
<comment type="catalytic activity">
    <reaction evidence="12 16">
        <text>N(6)-[(R)-dihydrolipoyl]-L-lysyl-[protein] + NAD(+) = N(6)-[(R)-lipoyl]-L-lysyl-[protein] + NADH + H(+)</text>
        <dbReference type="Rhea" id="RHEA:15045"/>
        <dbReference type="Rhea" id="RHEA-COMP:10474"/>
        <dbReference type="Rhea" id="RHEA-COMP:10475"/>
        <dbReference type="ChEBI" id="CHEBI:15378"/>
        <dbReference type="ChEBI" id="CHEBI:57540"/>
        <dbReference type="ChEBI" id="CHEBI:57945"/>
        <dbReference type="ChEBI" id="CHEBI:83099"/>
        <dbReference type="ChEBI" id="CHEBI:83100"/>
        <dbReference type="EC" id="1.8.1.4"/>
    </reaction>
</comment>
<dbReference type="InterPro" id="IPR023753">
    <property type="entry name" value="FAD/NAD-binding_dom"/>
</dbReference>
<dbReference type="RefSeq" id="WP_129439596.1">
    <property type="nucleotide sequence ID" value="NZ_CP035492.1"/>
</dbReference>
<keyword evidence="6 16" id="KW-0285">Flavoprotein</keyword>
<evidence type="ECO:0000256" key="15">
    <source>
        <dbReference type="PIRSR" id="PIRSR000350-4"/>
    </source>
</evidence>
<dbReference type="PROSITE" id="PS00076">
    <property type="entry name" value="PYRIDINE_REDOX_1"/>
    <property type="match status" value="1"/>
</dbReference>
<comment type="miscellaneous">
    <text evidence="16">The active site is a redox-active disulfide bond.</text>
</comment>
<evidence type="ECO:0000256" key="6">
    <source>
        <dbReference type="ARBA" id="ARBA00022630"/>
    </source>
</evidence>
<dbReference type="InterPro" id="IPR004099">
    <property type="entry name" value="Pyr_nucl-diS_OxRdtase_dimer"/>
</dbReference>
<dbReference type="Gene3D" id="3.50.50.60">
    <property type="entry name" value="FAD/NAD(P)-binding domain"/>
    <property type="match status" value="2"/>
</dbReference>
<dbReference type="Proteomes" id="UP000293568">
    <property type="component" value="Chromosome"/>
</dbReference>
<dbReference type="EMBL" id="CP035492">
    <property type="protein sequence ID" value="QAY66230.1"/>
    <property type="molecule type" value="Genomic_DNA"/>
</dbReference>
<dbReference type="GO" id="GO:0050660">
    <property type="term" value="F:flavin adenine dinucleotide binding"/>
    <property type="evidence" value="ECO:0007669"/>
    <property type="project" value="InterPro"/>
</dbReference>
<accession>A0A4P6ESX2</accession>
<keyword evidence="20" id="KW-1185">Reference proteome</keyword>
<dbReference type="InterPro" id="IPR012999">
    <property type="entry name" value="Pyr_OxRdtase_I_AS"/>
</dbReference>
<evidence type="ECO:0000313" key="20">
    <source>
        <dbReference type="Proteomes" id="UP000293568"/>
    </source>
</evidence>
<feature type="binding site" evidence="14">
    <location>
        <position position="212"/>
    </location>
    <ligand>
        <name>NAD(+)</name>
        <dbReference type="ChEBI" id="CHEBI:57540"/>
    </ligand>
</feature>
<feature type="binding site" evidence="14">
    <location>
        <position position="322"/>
    </location>
    <ligand>
        <name>FAD</name>
        <dbReference type="ChEBI" id="CHEBI:57692"/>
    </ligand>
</feature>
<evidence type="ECO:0000256" key="10">
    <source>
        <dbReference type="ARBA" id="ARBA00023157"/>
    </source>
</evidence>
<dbReference type="SUPFAM" id="SSF51905">
    <property type="entry name" value="FAD/NAD(P)-binding domain"/>
    <property type="match status" value="1"/>
</dbReference>
<keyword evidence="14" id="KW-0547">Nucleotide-binding</keyword>
<keyword evidence="8 16" id="KW-0560">Oxidoreductase</keyword>
<dbReference type="InterPro" id="IPR036188">
    <property type="entry name" value="FAD/NAD-bd_sf"/>
</dbReference>
<dbReference type="InterPro" id="IPR050151">
    <property type="entry name" value="Class-I_Pyr_Nuc-Dis_Oxidored"/>
</dbReference>
<comment type="similarity">
    <text evidence="2 16">Belongs to the class-I pyridine nucleotide-disulfide oxidoreductase family.</text>
</comment>
<dbReference type="SUPFAM" id="SSF55424">
    <property type="entry name" value="FAD/NAD-linked reductases, dimerisation (C-terminal) domain"/>
    <property type="match status" value="1"/>
</dbReference>
<protein>
    <recommendedName>
        <fullName evidence="4 16">Dihydrolipoyl dehydrogenase</fullName>
        <ecNumber evidence="3 16">1.8.1.4</ecNumber>
    </recommendedName>
</protein>
<dbReference type="OrthoDB" id="9800167at2"/>
<evidence type="ECO:0000256" key="9">
    <source>
        <dbReference type="ARBA" id="ARBA00023027"/>
    </source>
</evidence>
<comment type="cofactor">
    <cofactor evidence="14 16">
        <name>FAD</name>
        <dbReference type="ChEBI" id="CHEBI:57692"/>
    </cofactor>
    <text evidence="14 16">Binds 1 FAD per subunit.</text>
</comment>
<reference evidence="19 20" key="1">
    <citation type="submission" date="2019-01" db="EMBL/GenBank/DDBJ databases">
        <title>Genome sequencing of strain FW100M-2.</title>
        <authorList>
            <person name="Heo J."/>
            <person name="Kim S.-J."/>
            <person name="Kim J.-S."/>
            <person name="Hong S.-B."/>
            <person name="Kwon S.-W."/>
        </authorList>
    </citation>
    <scope>NUCLEOTIDE SEQUENCE [LARGE SCALE GENOMIC DNA]</scope>
    <source>
        <strain evidence="19 20">FW100M-2</strain>
    </source>
</reference>
<proteinExistence type="inferred from homology"/>
<evidence type="ECO:0000256" key="7">
    <source>
        <dbReference type="ARBA" id="ARBA00022827"/>
    </source>
</evidence>
<dbReference type="PANTHER" id="PTHR22912:SF217">
    <property type="entry name" value="DIHYDROLIPOYL DEHYDROGENASE"/>
    <property type="match status" value="1"/>
</dbReference>
<dbReference type="PIRSF" id="PIRSF000350">
    <property type="entry name" value="Mercury_reductase_MerA"/>
    <property type="match status" value="1"/>
</dbReference>
<evidence type="ECO:0000256" key="14">
    <source>
        <dbReference type="PIRSR" id="PIRSR000350-3"/>
    </source>
</evidence>
<feature type="binding site" evidence="14">
    <location>
        <begin position="189"/>
        <end position="196"/>
    </location>
    <ligand>
        <name>NAD(+)</name>
        <dbReference type="ChEBI" id="CHEBI:57540"/>
    </ligand>
</feature>
<feature type="domain" description="Pyridine nucleotide-disulphide oxidoreductase dimerisation" evidence="17">
    <location>
        <begin position="357"/>
        <end position="465"/>
    </location>
</feature>
<evidence type="ECO:0000256" key="12">
    <source>
        <dbReference type="ARBA" id="ARBA00049187"/>
    </source>
</evidence>
<gene>
    <name evidence="19" type="primary">lpdA</name>
    <name evidence="19" type="ORF">ET464_07280</name>
</gene>
<evidence type="ECO:0000259" key="17">
    <source>
        <dbReference type="Pfam" id="PF02852"/>
    </source>
</evidence>
<dbReference type="PANTHER" id="PTHR22912">
    <property type="entry name" value="DISULFIDE OXIDOREDUCTASE"/>
    <property type="match status" value="1"/>
</dbReference>
<dbReference type="PRINTS" id="PR00368">
    <property type="entry name" value="FADPNR"/>
</dbReference>
<feature type="disulfide bond" description="Redox-active" evidence="15">
    <location>
        <begin position="42"/>
        <end position="47"/>
    </location>
</feature>
<dbReference type="InterPro" id="IPR001100">
    <property type="entry name" value="Pyr_nuc-diS_OxRdtase"/>
</dbReference>
<organism evidence="19 20">
    <name type="scientific">Paenibacillus protaetiae</name>
    <dbReference type="NCBI Taxonomy" id="2509456"/>
    <lineage>
        <taxon>Bacteria</taxon>
        <taxon>Bacillati</taxon>
        <taxon>Bacillota</taxon>
        <taxon>Bacilli</taxon>
        <taxon>Bacillales</taxon>
        <taxon>Paenibacillaceae</taxon>
        <taxon>Paenibacillus</taxon>
    </lineage>
</organism>
<keyword evidence="7 14" id="KW-0274">FAD</keyword>
<sequence>MAIEVDVAVLGGGPGGYTAAIRAAQAGKSVAIVEMDKLGGTCLHRGCIPSKSLLRSAEVYATLLNASAYGIDIAEGAASLNFGGVQQRKEKTVDQLYRGLQSLMKKHGIQIINGRGRIIGPSIFSPRSGSLAVELPDGEMESVVSANLIIATGSRPRSLPGLTPDGKHILTSDDALKLDKLPSSMLIIGGGVIGVEWASLLHDFGVEVTIVEAGTRLLPGEDTEVSAEIAKSLRKRGVRIVTSAQLHTDTYRTGDEGEVEISATLPEGRVQLTAAQMLLSVGRMANIEGIGLENTDIRTSGGFIQVNEYGQTNEPHIYAIGDVIGGVQLAHAAAHEGINAVDHLLGGRPSQVPHHLIPRCIYSRPEIASYGLTEEAALSKGYDIKTGKIPFQAIGKAVITGHPEGFVKVIADRETNDLLGIHIIGGHATDMIAEGALASVLDATPWEVGQTIHPHPTLSEALGEAMLAVDGKSLAF</sequence>
<evidence type="ECO:0000256" key="2">
    <source>
        <dbReference type="ARBA" id="ARBA00007532"/>
    </source>
</evidence>
<dbReference type="Gene3D" id="3.30.390.30">
    <property type="match status" value="1"/>
</dbReference>
<evidence type="ECO:0000256" key="16">
    <source>
        <dbReference type="RuleBase" id="RU003692"/>
    </source>
</evidence>
<feature type="binding site" evidence="14">
    <location>
        <position position="282"/>
    </location>
    <ligand>
        <name>NAD(+)</name>
        <dbReference type="ChEBI" id="CHEBI:57540"/>
    </ligand>
</feature>
<dbReference type="InterPro" id="IPR006258">
    <property type="entry name" value="Lipoamide_DH"/>
</dbReference>
<name>A0A4P6ESX2_9BACL</name>
<evidence type="ECO:0000256" key="8">
    <source>
        <dbReference type="ARBA" id="ARBA00023002"/>
    </source>
</evidence>
<keyword evidence="11 16" id="KW-0676">Redox-active center</keyword>
<evidence type="ECO:0000259" key="18">
    <source>
        <dbReference type="Pfam" id="PF07992"/>
    </source>
</evidence>
<dbReference type="GO" id="GO:0006103">
    <property type="term" value="P:2-oxoglutarate metabolic process"/>
    <property type="evidence" value="ECO:0007669"/>
    <property type="project" value="TreeGrafter"/>
</dbReference>
<keyword evidence="10" id="KW-1015">Disulfide bond</keyword>
<evidence type="ECO:0000256" key="3">
    <source>
        <dbReference type="ARBA" id="ARBA00012608"/>
    </source>
</evidence>
<comment type="subcellular location">
    <subcellularLocation>
        <location evidence="1">Cytoplasm</location>
    </subcellularLocation>
</comment>
<dbReference type="NCBIfam" id="TIGR01350">
    <property type="entry name" value="lipoamide_DH"/>
    <property type="match status" value="1"/>
</dbReference>
<keyword evidence="5" id="KW-0963">Cytoplasm</keyword>
<evidence type="ECO:0000256" key="5">
    <source>
        <dbReference type="ARBA" id="ARBA00022490"/>
    </source>
</evidence>
<evidence type="ECO:0000256" key="11">
    <source>
        <dbReference type="ARBA" id="ARBA00023284"/>
    </source>
</evidence>
<dbReference type="Pfam" id="PF02852">
    <property type="entry name" value="Pyr_redox_dim"/>
    <property type="match status" value="1"/>
</dbReference>
<feature type="binding site" evidence="14">
    <location>
        <position position="51"/>
    </location>
    <ligand>
        <name>FAD</name>
        <dbReference type="ChEBI" id="CHEBI:57692"/>
    </ligand>
</feature>
<evidence type="ECO:0000256" key="1">
    <source>
        <dbReference type="ARBA" id="ARBA00004496"/>
    </source>
</evidence>
<dbReference type="EC" id="1.8.1.4" evidence="3 16"/>
<evidence type="ECO:0000256" key="13">
    <source>
        <dbReference type="PIRSR" id="PIRSR000350-2"/>
    </source>
</evidence>
<dbReference type="FunFam" id="3.30.390.30:FF:000001">
    <property type="entry name" value="Dihydrolipoyl dehydrogenase"/>
    <property type="match status" value="1"/>
</dbReference>
<feature type="binding site" evidence="14">
    <location>
        <begin position="152"/>
        <end position="154"/>
    </location>
    <ligand>
        <name>FAD</name>
        <dbReference type="ChEBI" id="CHEBI:57692"/>
    </ligand>
</feature>